<evidence type="ECO:0000313" key="6">
    <source>
        <dbReference type="EMBL" id="MBU3063532.1"/>
    </source>
</evidence>
<keyword evidence="2 6" id="KW-0436">Ligase</keyword>
<dbReference type="InterPro" id="IPR025110">
    <property type="entry name" value="AMP-bd_C"/>
</dbReference>
<organism evidence="6 7">
    <name type="scientific">Nocardia albiluteola</name>
    <dbReference type="NCBI Taxonomy" id="2842303"/>
    <lineage>
        <taxon>Bacteria</taxon>
        <taxon>Bacillati</taxon>
        <taxon>Actinomycetota</taxon>
        <taxon>Actinomycetes</taxon>
        <taxon>Mycobacteriales</taxon>
        <taxon>Nocardiaceae</taxon>
        <taxon>Nocardia</taxon>
    </lineage>
</organism>
<protein>
    <submittedName>
        <fullName evidence="6">Acyl--CoA ligase</fullName>
    </submittedName>
</protein>
<evidence type="ECO:0000256" key="3">
    <source>
        <dbReference type="SAM" id="MobiDB-lite"/>
    </source>
</evidence>
<evidence type="ECO:0000256" key="1">
    <source>
        <dbReference type="ARBA" id="ARBA00006432"/>
    </source>
</evidence>
<dbReference type="InterPro" id="IPR045851">
    <property type="entry name" value="AMP-bd_C_sf"/>
</dbReference>
<comment type="similarity">
    <text evidence="1">Belongs to the ATP-dependent AMP-binding enzyme family.</text>
</comment>
<evidence type="ECO:0000256" key="2">
    <source>
        <dbReference type="ARBA" id="ARBA00022598"/>
    </source>
</evidence>
<dbReference type="InterPro" id="IPR042099">
    <property type="entry name" value="ANL_N_sf"/>
</dbReference>
<dbReference type="GO" id="GO:0016874">
    <property type="term" value="F:ligase activity"/>
    <property type="evidence" value="ECO:0007669"/>
    <property type="project" value="UniProtKB-KW"/>
</dbReference>
<dbReference type="EMBL" id="JAHKNI010000005">
    <property type="protein sequence ID" value="MBU3063532.1"/>
    <property type="molecule type" value="Genomic_DNA"/>
</dbReference>
<dbReference type="Proteomes" id="UP000733379">
    <property type="component" value="Unassembled WGS sequence"/>
</dbReference>
<dbReference type="PROSITE" id="PS00455">
    <property type="entry name" value="AMP_BINDING"/>
    <property type="match status" value="1"/>
</dbReference>
<feature type="region of interest" description="Disordered" evidence="3">
    <location>
        <begin position="1"/>
        <end position="34"/>
    </location>
</feature>
<reference evidence="6 7" key="1">
    <citation type="submission" date="2021-06" db="EMBL/GenBank/DDBJ databases">
        <title>Actinomycetes sequencing.</title>
        <authorList>
            <person name="Shan Q."/>
        </authorList>
    </citation>
    <scope>NUCLEOTIDE SEQUENCE [LARGE SCALE GENOMIC DNA]</scope>
    <source>
        <strain evidence="6 7">NEAU-G5</strain>
    </source>
</reference>
<dbReference type="RefSeq" id="WP_215918393.1">
    <property type="nucleotide sequence ID" value="NZ_JAHKNI010000005.1"/>
</dbReference>
<comment type="caution">
    <text evidence="6">The sequence shown here is derived from an EMBL/GenBank/DDBJ whole genome shotgun (WGS) entry which is preliminary data.</text>
</comment>
<feature type="domain" description="AMP-dependent synthetase/ligase" evidence="4">
    <location>
        <begin position="84"/>
        <end position="444"/>
    </location>
</feature>
<accession>A0ABS6AZP5</accession>
<dbReference type="InterPro" id="IPR000873">
    <property type="entry name" value="AMP-dep_synth/lig_dom"/>
</dbReference>
<name>A0ABS6AZP5_9NOCA</name>
<dbReference type="InterPro" id="IPR020845">
    <property type="entry name" value="AMP-binding_CS"/>
</dbReference>
<dbReference type="PANTHER" id="PTHR43201">
    <property type="entry name" value="ACYL-COA SYNTHETASE"/>
    <property type="match status" value="1"/>
</dbReference>
<dbReference type="Pfam" id="PF13193">
    <property type="entry name" value="AMP-binding_C"/>
    <property type="match status" value="1"/>
</dbReference>
<dbReference type="Gene3D" id="3.40.50.12780">
    <property type="entry name" value="N-terminal domain of ligase-like"/>
    <property type="match status" value="1"/>
</dbReference>
<dbReference type="Gene3D" id="3.30.300.30">
    <property type="match status" value="1"/>
</dbReference>
<feature type="domain" description="AMP-binding enzyme C-terminal" evidence="5">
    <location>
        <begin position="494"/>
        <end position="570"/>
    </location>
</feature>
<dbReference type="SUPFAM" id="SSF56801">
    <property type="entry name" value="Acetyl-CoA synthetase-like"/>
    <property type="match status" value="1"/>
</dbReference>
<gene>
    <name evidence="6" type="ORF">KO481_18585</name>
</gene>
<dbReference type="PANTHER" id="PTHR43201:SF5">
    <property type="entry name" value="MEDIUM-CHAIN ACYL-COA LIGASE ACSF2, MITOCHONDRIAL"/>
    <property type="match status" value="1"/>
</dbReference>
<evidence type="ECO:0000259" key="4">
    <source>
        <dbReference type="Pfam" id="PF00501"/>
    </source>
</evidence>
<proteinExistence type="inferred from homology"/>
<keyword evidence="7" id="KW-1185">Reference proteome</keyword>
<sequence length="578" mass="61375">MTEPTAPRTDPSPATGSGTADSRPATRGAGVGASDPRAAAAGIAAALTGPGGPFEMTVEEVLGAPMPVLRHRRGSLLELLDASAVWGDRDYLVTADRRMSFAEHSAAAGALAAALADRYGVGKGDRIGILAANTPEWVLTFWAAQRLGAIAVGYNAWWAPREIAYGLEHTTPSVVIADAKRAALLRESDAGVPVLTMEHDVPALVDAYSGAVPTVSLGEDDPAVVLYTSGTSGRPKGVVHSHRNLVAVTDYHRFGDAMVAAFRGQELAEPSDKRFLLTSPLFHIASLHNLVIPRLATGAAVIIHQGSFEVDRVLRLVERERVSNWGAVPTMAARMLEHDLSGYDLSSLAAFSLNAAPSSPAFHQRLRERLPVAQVALTTSYGMTESGTAATVATPPELAAHPETVGSPILGVSVEIRDLDGKPLPDGQEGEICVRSPYVMLGYWNDEAATAAAIDGERWLRTGDFGILEDGRLRLSGRRSDLILRGGENVYPIEIENALDEHPAVVESAVLGVPHEDLGQEVAAVVVVTDAAAVGEAELRAFVAERLAYFKVPARWVITTKPLPRNATGKVVRREIEI</sequence>
<evidence type="ECO:0000259" key="5">
    <source>
        <dbReference type="Pfam" id="PF13193"/>
    </source>
</evidence>
<dbReference type="Pfam" id="PF00501">
    <property type="entry name" value="AMP-binding"/>
    <property type="match status" value="1"/>
</dbReference>
<evidence type="ECO:0000313" key="7">
    <source>
        <dbReference type="Proteomes" id="UP000733379"/>
    </source>
</evidence>